<proteinExistence type="predicted"/>
<accession>A0ABX1XJZ0</accession>
<gene>
    <name evidence="2" type="ORF">GC096_32825</name>
</gene>
<evidence type="ECO:0000313" key="2">
    <source>
        <dbReference type="EMBL" id="NOU68808.1"/>
    </source>
</evidence>
<comment type="caution">
    <text evidence="2">The sequence shown here is derived from an EMBL/GenBank/DDBJ whole genome shotgun (WGS) entry which is preliminary data.</text>
</comment>
<feature type="transmembrane region" description="Helical" evidence="1">
    <location>
        <begin position="12"/>
        <end position="32"/>
    </location>
</feature>
<feature type="transmembrane region" description="Helical" evidence="1">
    <location>
        <begin position="38"/>
        <end position="60"/>
    </location>
</feature>
<keyword evidence="1" id="KW-1133">Transmembrane helix</keyword>
<evidence type="ECO:0008006" key="4">
    <source>
        <dbReference type="Google" id="ProtNLM"/>
    </source>
</evidence>
<dbReference type="RefSeq" id="WP_171636477.1">
    <property type="nucleotide sequence ID" value="NZ_WHNY01000080.1"/>
</dbReference>
<protein>
    <recommendedName>
        <fullName evidence="4">PH domain-containing protein</fullName>
    </recommendedName>
</protein>
<dbReference type="NCBIfam" id="NF041635">
    <property type="entry name" value="STM3941_fam"/>
    <property type="match status" value="1"/>
</dbReference>
<evidence type="ECO:0000256" key="1">
    <source>
        <dbReference type="SAM" id="Phobius"/>
    </source>
</evidence>
<reference evidence="2 3" key="1">
    <citation type="submission" date="2019-10" db="EMBL/GenBank/DDBJ databases">
        <title>Description of Paenibacillus humi sp. nov.</title>
        <authorList>
            <person name="Carlier A."/>
            <person name="Qi S."/>
        </authorList>
    </citation>
    <scope>NUCLEOTIDE SEQUENCE [LARGE SCALE GENOMIC DNA]</scope>
    <source>
        <strain evidence="2 3">LMG 31461</strain>
    </source>
</reference>
<keyword evidence="3" id="KW-1185">Reference proteome</keyword>
<sequence>MSDLKVPHKITGVILNLMLSIFCSLLGLVLLIKVSNNNWVILIMVFFLFSLSLIGPIQILNRIRGVPVLILTDYGLTNGRGMLFFKWDEIESFTFENIKLSEYLTVKVQNVETIINRSKGLKKYLYILFKYNDRSRNFTIINVNMLGISKSKLTEEINERLQRFNDTEC</sequence>
<keyword evidence="1" id="KW-0472">Membrane</keyword>
<dbReference type="Proteomes" id="UP000653578">
    <property type="component" value="Unassembled WGS sequence"/>
</dbReference>
<evidence type="ECO:0000313" key="3">
    <source>
        <dbReference type="Proteomes" id="UP000653578"/>
    </source>
</evidence>
<name>A0ABX1XJZ0_9BACL</name>
<organism evidence="2 3">
    <name type="scientific">Paenibacillus plantarum</name>
    <dbReference type="NCBI Taxonomy" id="2654975"/>
    <lineage>
        <taxon>Bacteria</taxon>
        <taxon>Bacillati</taxon>
        <taxon>Bacillota</taxon>
        <taxon>Bacilli</taxon>
        <taxon>Bacillales</taxon>
        <taxon>Paenibacillaceae</taxon>
        <taxon>Paenibacillus</taxon>
    </lineage>
</organism>
<dbReference type="InterPro" id="IPR048136">
    <property type="entry name" value="STM3941-like"/>
</dbReference>
<dbReference type="EMBL" id="WHNY01000080">
    <property type="protein sequence ID" value="NOU68808.1"/>
    <property type="molecule type" value="Genomic_DNA"/>
</dbReference>
<keyword evidence="1" id="KW-0812">Transmembrane</keyword>